<organism evidence="3 4">
    <name type="scientific">Gossypium australe</name>
    <dbReference type="NCBI Taxonomy" id="47621"/>
    <lineage>
        <taxon>Eukaryota</taxon>
        <taxon>Viridiplantae</taxon>
        <taxon>Streptophyta</taxon>
        <taxon>Embryophyta</taxon>
        <taxon>Tracheophyta</taxon>
        <taxon>Spermatophyta</taxon>
        <taxon>Magnoliopsida</taxon>
        <taxon>eudicotyledons</taxon>
        <taxon>Gunneridae</taxon>
        <taxon>Pentapetalae</taxon>
        <taxon>rosids</taxon>
        <taxon>malvids</taxon>
        <taxon>Malvales</taxon>
        <taxon>Malvaceae</taxon>
        <taxon>Malvoideae</taxon>
        <taxon>Gossypium</taxon>
    </lineage>
</organism>
<keyword evidence="4" id="KW-1185">Reference proteome</keyword>
<accession>A0A5B6WGX8</accession>
<dbReference type="AlphaFoldDB" id="A0A5B6WGX8"/>
<dbReference type="Proteomes" id="UP000325315">
    <property type="component" value="Unassembled WGS sequence"/>
</dbReference>
<comment type="caution">
    <text evidence="3">The sequence shown here is derived from an EMBL/GenBank/DDBJ whole genome shotgun (WGS) entry which is preliminary data.</text>
</comment>
<reference evidence="4" key="1">
    <citation type="journal article" date="2019" name="Plant Biotechnol. J.">
        <title>Genome sequencing of the Australian wild diploid species Gossypium australe highlights disease resistance and delayed gland morphogenesis.</title>
        <authorList>
            <person name="Cai Y."/>
            <person name="Cai X."/>
            <person name="Wang Q."/>
            <person name="Wang P."/>
            <person name="Zhang Y."/>
            <person name="Cai C."/>
            <person name="Xu Y."/>
            <person name="Wang K."/>
            <person name="Zhou Z."/>
            <person name="Wang C."/>
            <person name="Geng S."/>
            <person name="Li B."/>
            <person name="Dong Q."/>
            <person name="Hou Y."/>
            <person name="Wang H."/>
            <person name="Ai P."/>
            <person name="Liu Z."/>
            <person name="Yi F."/>
            <person name="Sun M."/>
            <person name="An G."/>
            <person name="Cheng J."/>
            <person name="Zhang Y."/>
            <person name="Shi Q."/>
            <person name="Xie Y."/>
            <person name="Shi X."/>
            <person name="Chang Y."/>
            <person name="Huang F."/>
            <person name="Chen Y."/>
            <person name="Hong S."/>
            <person name="Mi L."/>
            <person name="Sun Q."/>
            <person name="Zhang L."/>
            <person name="Zhou B."/>
            <person name="Peng R."/>
            <person name="Zhang X."/>
            <person name="Liu F."/>
        </authorList>
    </citation>
    <scope>NUCLEOTIDE SEQUENCE [LARGE SCALE GENOMIC DNA]</scope>
    <source>
        <strain evidence="4">cv. PA1801</strain>
    </source>
</reference>
<name>A0A5B6WGX8_9ROSI</name>
<dbReference type="OrthoDB" id="435754at2759"/>
<evidence type="ECO:0000256" key="2">
    <source>
        <dbReference type="RuleBase" id="RU004328"/>
    </source>
</evidence>
<dbReference type="InterPro" id="IPR036430">
    <property type="entry name" value="RNase_T2-like_sf"/>
</dbReference>
<dbReference type="EMBL" id="SMMG02000003">
    <property type="protein sequence ID" value="KAA3480112.1"/>
    <property type="molecule type" value="Genomic_DNA"/>
</dbReference>
<evidence type="ECO:0000256" key="1">
    <source>
        <dbReference type="ARBA" id="ARBA00007469"/>
    </source>
</evidence>
<sequence length="92" mass="10785">MTNQYLLTRKIILVPARHPLNKLHPIEVYLTPLWPNLTDGLNSSANYQFWEHEWKMHGTCSDYPNDPFTYLKFALHLKLGLSTSNNSIILCW</sequence>
<gene>
    <name evidence="3" type="ORF">EPI10_020571</name>
</gene>
<dbReference type="SUPFAM" id="SSF55895">
    <property type="entry name" value="Ribonuclease Rh-like"/>
    <property type="match status" value="1"/>
</dbReference>
<dbReference type="Gene3D" id="3.90.730.10">
    <property type="entry name" value="Ribonuclease T2-like"/>
    <property type="match status" value="1"/>
</dbReference>
<proteinExistence type="inferred from homology"/>
<dbReference type="InterPro" id="IPR001568">
    <property type="entry name" value="RNase_T2-like"/>
</dbReference>
<protein>
    <submittedName>
        <fullName evidence="3">Ribonuclease MC-like</fullName>
    </submittedName>
</protein>
<evidence type="ECO:0000313" key="3">
    <source>
        <dbReference type="EMBL" id="KAA3480112.1"/>
    </source>
</evidence>
<dbReference type="GO" id="GO:0033897">
    <property type="term" value="F:ribonuclease T2 activity"/>
    <property type="evidence" value="ECO:0007669"/>
    <property type="project" value="InterPro"/>
</dbReference>
<dbReference type="Pfam" id="PF00445">
    <property type="entry name" value="Ribonuclease_T2"/>
    <property type="match status" value="1"/>
</dbReference>
<comment type="similarity">
    <text evidence="1 2">Belongs to the RNase T2 family.</text>
</comment>
<evidence type="ECO:0000313" key="4">
    <source>
        <dbReference type="Proteomes" id="UP000325315"/>
    </source>
</evidence>
<dbReference type="GO" id="GO:0003723">
    <property type="term" value="F:RNA binding"/>
    <property type="evidence" value="ECO:0007669"/>
    <property type="project" value="InterPro"/>
</dbReference>